<keyword evidence="5 6" id="KW-0408">Iron</keyword>
<dbReference type="Gene3D" id="1.10.630.10">
    <property type="entry name" value="Cytochrome P450"/>
    <property type="match status" value="1"/>
</dbReference>
<evidence type="ECO:0000256" key="4">
    <source>
        <dbReference type="ARBA" id="ARBA00022723"/>
    </source>
</evidence>
<reference evidence="7 8" key="1">
    <citation type="submission" date="2018-06" db="EMBL/GenBank/DDBJ databases">
        <title>Complete Genomes of Monosporascus.</title>
        <authorList>
            <person name="Robinson A.J."/>
            <person name="Natvig D.O."/>
        </authorList>
    </citation>
    <scope>NUCLEOTIDE SEQUENCE [LARGE SCALE GENOMIC DNA]</scope>
    <source>
        <strain evidence="7 8">CBS 609.92</strain>
    </source>
</reference>
<dbReference type="PROSITE" id="PS00086">
    <property type="entry name" value="CYTOCHROME_P450"/>
    <property type="match status" value="1"/>
</dbReference>
<evidence type="ECO:0000256" key="2">
    <source>
        <dbReference type="ARBA" id="ARBA00010617"/>
    </source>
</evidence>
<dbReference type="Proteomes" id="UP000294003">
    <property type="component" value="Unassembled WGS sequence"/>
</dbReference>
<proteinExistence type="inferred from homology"/>
<dbReference type="InterPro" id="IPR002401">
    <property type="entry name" value="Cyt_P450_E_grp-I"/>
</dbReference>
<evidence type="ECO:0000256" key="1">
    <source>
        <dbReference type="ARBA" id="ARBA00001971"/>
    </source>
</evidence>
<dbReference type="Pfam" id="PF00067">
    <property type="entry name" value="p450"/>
    <property type="match status" value="1"/>
</dbReference>
<keyword evidence="6" id="KW-0560">Oxidoreductase</keyword>
<dbReference type="InterPro" id="IPR017972">
    <property type="entry name" value="Cyt_P450_CS"/>
</dbReference>
<evidence type="ECO:0000313" key="8">
    <source>
        <dbReference type="Proteomes" id="UP000294003"/>
    </source>
</evidence>
<dbReference type="InterPro" id="IPR001128">
    <property type="entry name" value="Cyt_P450"/>
</dbReference>
<dbReference type="InterPro" id="IPR050121">
    <property type="entry name" value="Cytochrome_P450_monoxygenase"/>
</dbReference>
<evidence type="ECO:0008006" key="9">
    <source>
        <dbReference type="Google" id="ProtNLM"/>
    </source>
</evidence>
<dbReference type="PRINTS" id="PR00385">
    <property type="entry name" value="P450"/>
</dbReference>
<keyword evidence="3 6" id="KW-0349">Heme</keyword>
<dbReference type="SUPFAM" id="SSF48264">
    <property type="entry name" value="Cytochrome P450"/>
    <property type="match status" value="1"/>
</dbReference>
<protein>
    <recommendedName>
        <fullName evidence="9">Cytochrome P450</fullName>
    </recommendedName>
</protein>
<name>A0ABY0HLW5_9PEZI</name>
<organism evidence="7 8">
    <name type="scientific">Monosporascus cannonballus</name>
    <dbReference type="NCBI Taxonomy" id="155416"/>
    <lineage>
        <taxon>Eukaryota</taxon>
        <taxon>Fungi</taxon>
        <taxon>Dikarya</taxon>
        <taxon>Ascomycota</taxon>
        <taxon>Pezizomycotina</taxon>
        <taxon>Sordariomycetes</taxon>
        <taxon>Xylariomycetidae</taxon>
        <taxon>Xylariales</taxon>
        <taxon>Xylariales incertae sedis</taxon>
        <taxon>Monosporascus</taxon>
    </lineage>
</organism>
<dbReference type="PANTHER" id="PTHR24305">
    <property type="entry name" value="CYTOCHROME P450"/>
    <property type="match status" value="1"/>
</dbReference>
<dbReference type="PRINTS" id="PR00463">
    <property type="entry name" value="EP450I"/>
</dbReference>
<evidence type="ECO:0000256" key="3">
    <source>
        <dbReference type="ARBA" id="ARBA00022617"/>
    </source>
</evidence>
<comment type="similarity">
    <text evidence="2 6">Belongs to the cytochrome P450 family.</text>
</comment>
<dbReference type="InterPro" id="IPR036396">
    <property type="entry name" value="Cyt_P450_sf"/>
</dbReference>
<evidence type="ECO:0000313" key="7">
    <source>
        <dbReference type="EMBL" id="RYO93748.1"/>
    </source>
</evidence>
<gene>
    <name evidence="7" type="ORF">DL762_000953</name>
</gene>
<evidence type="ECO:0000256" key="5">
    <source>
        <dbReference type="ARBA" id="ARBA00023004"/>
    </source>
</evidence>
<dbReference type="PANTHER" id="PTHR24305:SF166">
    <property type="entry name" value="CYTOCHROME P450 12A4, MITOCHONDRIAL-RELATED"/>
    <property type="match status" value="1"/>
</dbReference>
<keyword evidence="6" id="KW-0503">Monooxygenase</keyword>
<accession>A0ABY0HLW5</accession>
<keyword evidence="4 6" id="KW-0479">Metal-binding</keyword>
<keyword evidence="8" id="KW-1185">Reference proteome</keyword>
<dbReference type="CDD" id="cd11062">
    <property type="entry name" value="CYP58-like"/>
    <property type="match status" value="1"/>
</dbReference>
<comment type="cofactor">
    <cofactor evidence="1">
        <name>heme</name>
        <dbReference type="ChEBI" id="CHEBI:30413"/>
    </cofactor>
</comment>
<dbReference type="EMBL" id="QJNS01000016">
    <property type="protein sequence ID" value="RYO93748.1"/>
    <property type="molecule type" value="Genomic_DNA"/>
</dbReference>
<evidence type="ECO:0000256" key="6">
    <source>
        <dbReference type="RuleBase" id="RU000461"/>
    </source>
</evidence>
<sequence length="384" mass="44078">MLIDPEEHKERHTIVKPLFSVKGVEQLAPIALTNMARVIEKMKEALEKGVPINITRLYRALTIDTIMRLLFDKHTNLVMCEEEEHEYLATMRMFADNFLVMKHFPILARLSVHLPESWAIKLIPGYVPFRKQSSKWIQEIERRQEYDDIHAAEGGRNTYFDLLLRENKARGYRAFSEVVLVDEALAMCFAGTDTTTFALSLGTFYLLKNPTKLRTLREELDGVTPNGDGLLEYRDVRSLPYLTAIIKEILRVSSPVPGIIPRRVPQGGSKVAGYYLPPGTTVSVSIRMINYNPDLYHEPNSFIPERWLGPEGKELEKWFLTFSRGSRACLGQNVAWMELYVCLANSFRQFDMTLYKTDEKTVDWKDSAAARLCNHVKVTVDAVR</sequence>
<comment type="caution">
    <text evidence="7">The sequence shown here is derived from an EMBL/GenBank/DDBJ whole genome shotgun (WGS) entry which is preliminary data.</text>
</comment>